<dbReference type="PANTHER" id="PTHR33164">
    <property type="entry name" value="TRANSCRIPTIONAL REGULATOR, MARR FAMILY"/>
    <property type="match status" value="1"/>
</dbReference>
<reference evidence="2 3" key="1">
    <citation type="submission" date="2020-07" db="EMBL/GenBank/DDBJ databases">
        <title>Sequencing the genomes of 1000 actinobacteria strains.</title>
        <authorList>
            <person name="Klenk H.-P."/>
        </authorList>
    </citation>
    <scope>NUCLEOTIDE SEQUENCE [LARGE SCALE GENOMIC DNA]</scope>
    <source>
        <strain evidence="2 3">DSM 24723</strain>
    </source>
</reference>
<comment type="caution">
    <text evidence="2">The sequence shown here is derived from an EMBL/GenBank/DDBJ whole genome shotgun (WGS) entry which is preliminary data.</text>
</comment>
<dbReference type="InterPro" id="IPR039422">
    <property type="entry name" value="MarR/SlyA-like"/>
</dbReference>
<dbReference type="GO" id="GO:0003677">
    <property type="term" value="F:DNA binding"/>
    <property type="evidence" value="ECO:0007669"/>
    <property type="project" value="UniProtKB-KW"/>
</dbReference>
<evidence type="ECO:0000313" key="2">
    <source>
        <dbReference type="EMBL" id="NYG36602.1"/>
    </source>
</evidence>
<dbReference type="Proteomes" id="UP000592181">
    <property type="component" value="Unassembled WGS sequence"/>
</dbReference>
<accession>A0A852WZX8</accession>
<dbReference type="Pfam" id="PF12802">
    <property type="entry name" value="MarR_2"/>
    <property type="match status" value="1"/>
</dbReference>
<dbReference type="InterPro" id="IPR036390">
    <property type="entry name" value="WH_DNA-bd_sf"/>
</dbReference>
<dbReference type="InterPro" id="IPR000835">
    <property type="entry name" value="HTH_MarR-typ"/>
</dbReference>
<evidence type="ECO:0000313" key="3">
    <source>
        <dbReference type="Proteomes" id="UP000592181"/>
    </source>
</evidence>
<keyword evidence="2" id="KW-0238">DNA-binding</keyword>
<dbReference type="InterPro" id="IPR036388">
    <property type="entry name" value="WH-like_DNA-bd_sf"/>
</dbReference>
<name>A0A852WZX8_9MICO</name>
<dbReference type="SMART" id="SM00347">
    <property type="entry name" value="HTH_MARR"/>
    <property type="match status" value="1"/>
</dbReference>
<sequence>MGAPAGERTTSQALRALTVVSAAVPGAVARRTGLSHNELAVLELLAEGPHGPSELARSLDVTTAAASGIVDRLVARGHAERSAHPQDRRRTVVAVSASGRETLVAELMPMFEALRQLEEELSVDEREVVRGYLERATEAMRRAL</sequence>
<dbReference type="EMBL" id="JACBZX010000001">
    <property type="protein sequence ID" value="NYG36602.1"/>
    <property type="molecule type" value="Genomic_DNA"/>
</dbReference>
<keyword evidence="3" id="KW-1185">Reference proteome</keyword>
<proteinExistence type="predicted"/>
<organism evidence="2 3">
    <name type="scientific">Janibacter alkaliphilus</name>
    <dbReference type="NCBI Taxonomy" id="1069963"/>
    <lineage>
        <taxon>Bacteria</taxon>
        <taxon>Bacillati</taxon>
        <taxon>Actinomycetota</taxon>
        <taxon>Actinomycetes</taxon>
        <taxon>Micrococcales</taxon>
        <taxon>Intrasporangiaceae</taxon>
        <taxon>Janibacter</taxon>
    </lineage>
</organism>
<dbReference type="PROSITE" id="PS50995">
    <property type="entry name" value="HTH_MARR_2"/>
    <property type="match status" value="1"/>
</dbReference>
<dbReference type="PRINTS" id="PR00598">
    <property type="entry name" value="HTHMARR"/>
</dbReference>
<evidence type="ECO:0000259" key="1">
    <source>
        <dbReference type="PROSITE" id="PS50995"/>
    </source>
</evidence>
<dbReference type="SUPFAM" id="SSF46785">
    <property type="entry name" value="Winged helix' DNA-binding domain"/>
    <property type="match status" value="1"/>
</dbReference>
<dbReference type="Gene3D" id="1.10.10.10">
    <property type="entry name" value="Winged helix-like DNA-binding domain superfamily/Winged helix DNA-binding domain"/>
    <property type="match status" value="1"/>
</dbReference>
<gene>
    <name evidence="2" type="ORF">BJY28_001071</name>
</gene>
<dbReference type="GO" id="GO:0003700">
    <property type="term" value="F:DNA-binding transcription factor activity"/>
    <property type="evidence" value="ECO:0007669"/>
    <property type="project" value="InterPro"/>
</dbReference>
<dbReference type="GO" id="GO:0006950">
    <property type="term" value="P:response to stress"/>
    <property type="evidence" value="ECO:0007669"/>
    <property type="project" value="TreeGrafter"/>
</dbReference>
<dbReference type="AlphaFoldDB" id="A0A852WZX8"/>
<protein>
    <submittedName>
        <fullName evidence="2">DNA-binding MarR family transcriptional regulator</fullName>
    </submittedName>
</protein>
<feature type="domain" description="HTH marR-type" evidence="1">
    <location>
        <begin position="10"/>
        <end position="138"/>
    </location>
</feature>
<dbReference type="PANTHER" id="PTHR33164:SF99">
    <property type="entry name" value="MARR FAMILY REGULATORY PROTEIN"/>
    <property type="match status" value="1"/>
</dbReference>